<dbReference type="CDD" id="cd06581">
    <property type="entry name" value="TM_PBP1_LivM_like"/>
    <property type="match status" value="1"/>
</dbReference>
<evidence type="ECO:0000313" key="8">
    <source>
        <dbReference type="Proteomes" id="UP001501676"/>
    </source>
</evidence>
<dbReference type="RefSeq" id="WP_376981131.1">
    <property type="nucleotide sequence ID" value="NZ_BAAAYN010000026.1"/>
</dbReference>
<evidence type="ECO:0000256" key="4">
    <source>
        <dbReference type="ARBA" id="ARBA00022989"/>
    </source>
</evidence>
<keyword evidence="8" id="KW-1185">Reference proteome</keyword>
<organism evidence="7 8">
    <name type="scientific">Cryptosporangium minutisporangium</name>
    <dbReference type="NCBI Taxonomy" id="113569"/>
    <lineage>
        <taxon>Bacteria</taxon>
        <taxon>Bacillati</taxon>
        <taxon>Actinomycetota</taxon>
        <taxon>Actinomycetes</taxon>
        <taxon>Cryptosporangiales</taxon>
        <taxon>Cryptosporangiaceae</taxon>
        <taxon>Cryptosporangium</taxon>
    </lineage>
</organism>
<comment type="subcellular location">
    <subcellularLocation>
        <location evidence="1">Cell membrane</location>
        <topology evidence="1">Multi-pass membrane protein</topology>
    </subcellularLocation>
</comment>
<keyword evidence="5 6" id="KW-0472">Membrane</keyword>
<keyword evidence="3 6" id="KW-0812">Transmembrane</keyword>
<feature type="transmembrane region" description="Helical" evidence="6">
    <location>
        <begin position="276"/>
        <end position="295"/>
    </location>
</feature>
<dbReference type="EMBL" id="BAAAYN010000026">
    <property type="protein sequence ID" value="GAA3389818.1"/>
    <property type="molecule type" value="Genomic_DNA"/>
</dbReference>
<feature type="transmembrane region" description="Helical" evidence="6">
    <location>
        <begin position="415"/>
        <end position="434"/>
    </location>
</feature>
<evidence type="ECO:0000256" key="1">
    <source>
        <dbReference type="ARBA" id="ARBA00004651"/>
    </source>
</evidence>
<feature type="transmembrane region" description="Helical" evidence="6">
    <location>
        <begin position="145"/>
        <end position="168"/>
    </location>
</feature>
<dbReference type="Pfam" id="PF02653">
    <property type="entry name" value="BPD_transp_2"/>
    <property type="match status" value="1"/>
</dbReference>
<feature type="transmembrane region" description="Helical" evidence="6">
    <location>
        <begin position="116"/>
        <end position="133"/>
    </location>
</feature>
<proteinExistence type="predicted"/>
<feature type="transmembrane region" description="Helical" evidence="6">
    <location>
        <begin position="446"/>
        <end position="465"/>
    </location>
</feature>
<evidence type="ECO:0000256" key="5">
    <source>
        <dbReference type="ARBA" id="ARBA00023136"/>
    </source>
</evidence>
<feature type="transmembrane region" description="Helical" evidence="6">
    <location>
        <begin position="218"/>
        <end position="242"/>
    </location>
</feature>
<keyword evidence="4 6" id="KW-1133">Transmembrane helix</keyword>
<dbReference type="Proteomes" id="UP001501676">
    <property type="component" value="Unassembled WGS sequence"/>
</dbReference>
<evidence type="ECO:0000256" key="6">
    <source>
        <dbReference type="SAM" id="Phobius"/>
    </source>
</evidence>
<sequence>MTQDTLTTTTAPRPGSPLLRVADGIAGRREAAMGAFRRGWGGLPQPARYVPPALLLLVLIFLPVLDTNLRESTGSGIPVIGTPNTSFSGVLFLVGVYALCAIGLNVVVGFAGLLDLGYVGFFAIGAYTVAVFGSPSSDLATAYPWLICVPIGIALTMVAGVILGGPTLRLRGDYLAIVTLGFGEIVRLTIVNSGPLGNRSGVSNIPKPPGERADGSKLFGVVDITPFYWLILAVIILVLLLVSNLERSRVGRAWLAIREDEDAAELMGVPTFRFKLWAFAIGAAVGGLSGGIFASRQGFVNPDTFDVLTSILFLAAVVIGGSGNKFGVILGAVIVVYVPERLRGFDESLFGAWFVVLVIALAVTLISRRRTLFATSLRAAATFGGGVLGLAVAIGVGTQLHSIVTDVGSENPTRLLVGSVVVVLIVGIVLIRLIGTAQAEGARVAGIFVGALLTVLVGAIAPYVFDEIGDGIQALRYFAFGIALIVMSVFRPQGLLPSRRRATELADRKKEVAVGVNA</sequence>
<feature type="transmembrane region" description="Helical" evidence="6">
    <location>
        <begin position="471"/>
        <end position="490"/>
    </location>
</feature>
<protein>
    <recommendedName>
        <fullName evidence="9">Branched-chain amino acid ABC transporter permease</fullName>
    </recommendedName>
</protein>
<gene>
    <name evidence="7" type="ORF">GCM10020369_41400</name>
</gene>
<comment type="caution">
    <text evidence="7">The sequence shown here is derived from an EMBL/GenBank/DDBJ whole genome shotgun (WGS) entry which is preliminary data.</text>
</comment>
<dbReference type="InterPro" id="IPR043428">
    <property type="entry name" value="LivM-like"/>
</dbReference>
<reference evidence="8" key="1">
    <citation type="journal article" date="2019" name="Int. J. Syst. Evol. Microbiol.">
        <title>The Global Catalogue of Microorganisms (GCM) 10K type strain sequencing project: providing services to taxonomists for standard genome sequencing and annotation.</title>
        <authorList>
            <consortium name="The Broad Institute Genomics Platform"/>
            <consortium name="The Broad Institute Genome Sequencing Center for Infectious Disease"/>
            <person name="Wu L."/>
            <person name="Ma J."/>
        </authorList>
    </citation>
    <scope>NUCLEOTIDE SEQUENCE [LARGE SCALE GENOMIC DNA]</scope>
    <source>
        <strain evidence="8">JCM 9458</strain>
    </source>
</reference>
<evidence type="ECO:0008006" key="9">
    <source>
        <dbReference type="Google" id="ProtNLM"/>
    </source>
</evidence>
<dbReference type="InterPro" id="IPR001851">
    <property type="entry name" value="ABC_transp_permease"/>
</dbReference>
<feature type="transmembrane region" description="Helical" evidence="6">
    <location>
        <begin position="307"/>
        <end position="338"/>
    </location>
</feature>
<feature type="transmembrane region" description="Helical" evidence="6">
    <location>
        <begin position="379"/>
        <end position="403"/>
    </location>
</feature>
<dbReference type="PANTHER" id="PTHR30482:SF10">
    <property type="entry name" value="HIGH-AFFINITY BRANCHED-CHAIN AMINO ACID TRANSPORT PROTEIN BRAE"/>
    <property type="match status" value="1"/>
</dbReference>
<keyword evidence="2" id="KW-1003">Cell membrane</keyword>
<feature type="transmembrane region" description="Helical" evidence="6">
    <location>
        <begin position="49"/>
        <end position="69"/>
    </location>
</feature>
<evidence type="ECO:0000256" key="3">
    <source>
        <dbReference type="ARBA" id="ARBA00022692"/>
    </source>
</evidence>
<dbReference type="PANTHER" id="PTHR30482">
    <property type="entry name" value="HIGH-AFFINITY BRANCHED-CHAIN AMINO ACID TRANSPORT SYSTEM PERMEASE"/>
    <property type="match status" value="1"/>
</dbReference>
<accession>A0ABP6T0Y9</accession>
<feature type="transmembrane region" description="Helical" evidence="6">
    <location>
        <begin position="350"/>
        <end position="367"/>
    </location>
</feature>
<feature type="transmembrane region" description="Helical" evidence="6">
    <location>
        <begin position="90"/>
        <end position="110"/>
    </location>
</feature>
<name>A0ABP6T0Y9_9ACTN</name>
<evidence type="ECO:0000256" key="2">
    <source>
        <dbReference type="ARBA" id="ARBA00022475"/>
    </source>
</evidence>
<evidence type="ECO:0000313" key="7">
    <source>
        <dbReference type="EMBL" id="GAA3389818.1"/>
    </source>
</evidence>